<keyword evidence="3" id="KW-0653">Protein transport</keyword>
<gene>
    <name evidence="6" type="ORF">BT67DRAFT_379103</name>
</gene>
<comment type="similarity">
    <text evidence="1">Belongs to the VPS25 family.</text>
</comment>
<dbReference type="GO" id="GO:0043328">
    <property type="term" value="P:protein transport to vacuole involved in ubiquitin-dependent protein catabolic process via the multivesicular body sorting pathway"/>
    <property type="evidence" value="ECO:0007669"/>
    <property type="project" value="TreeGrafter"/>
</dbReference>
<dbReference type="GO" id="GO:0005198">
    <property type="term" value="F:structural molecule activity"/>
    <property type="evidence" value="ECO:0007669"/>
    <property type="project" value="TreeGrafter"/>
</dbReference>
<evidence type="ECO:0000256" key="2">
    <source>
        <dbReference type="ARBA" id="ARBA00022448"/>
    </source>
</evidence>
<evidence type="ECO:0000313" key="6">
    <source>
        <dbReference type="EMBL" id="KAK4134877.1"/>
    </source>
</evidence>
<feature type="region of interest" description="Disordered" evidence="5">
    <location>
        <begin position="1"/>
        <end position="44"/>
    </location>
</feature>
<dbReference type="FunFam" id="1.10.10.10:FF:000141">
    <property type="entry name" value="vacuolar protein-sorting-associated protein 25"/>
    <property type="match status" value="1"/>
</dbReference>
<sequence length="240" mass="26150">MTSPSPPPPSSNPPHHPAATATATATATSPTPPPPTPPSDTFPFPREYAFPPFFTLQTNLTTQHAQLSKWAALVLAYCRHHRIVKLALSSTATTTTTTTTTPTPTTDSSTTDTTDTTALFHNRALGRRLALCDIRRVVDFLRRDGRAEYISRADQEGGDVVWVYWRTPEEWAGLVEGWVEGTGQKGSVLTVYELVEGDGTRGTEFHGLDQELLLKALGVLVKRGKAQVFGQEGSQGVKFF</sequence>
<evidence type="ECO:0000313" key="7">
    <source>
        <dbReference type="Proteomes" id="UP001304895"/>
    </source>
</evidence>
<dbReference type="InterPro" id="IPR008570">
    <property type="entry name" value="ESCRT-II_cplx_Vps25-sub"/>
</dbReference>
<organism evidence="6 7">
    <name type="scientific">Trichocladium antarcticum</name>
    <dbReference type="NCBI Taxonomy" id="1450529"/>
    <lineage>
        <taxon>Eukaryota</taxon>
        <taxon>Fungi</taxon>
        <taxon>Dikarya</taxon>
        <taxon>Ascomycota</taxon>
        <taxon>Pezizomycotina</taxon>
        <taxon>Sordariomycetes</taxon>
        <taxon>Sordariomycetidae</taxon>
        <taxon>Sordariales</taxon>
        <taxon>Chaetomiaceae</taxon>
        <taxon>Trichocladium</taxon>
    </lineage>
</organism>
<dbReference type="GO" id="GO:0000814">
    <property type="term" value="C:ESCRT II complex"/>
    <property type="evidence" value="ECO:0007669"/>
    <property type="project" value="InterPro"/>
</dbReference>
<feature type="region of interest" description="Disordered" evidence="5">
    <location>
        <begin position="93"/>
        <end position="114"/>
    </location>
</feature>
<feature type="compositionally biased region" description="Pro residues" evidence="5">
    <location>
        <begin position="30"/>
        <end position="40"/>
    </location>
</feature>
<feature type="compositionally biased region" description="Low complexity" evidence="5">
    <location>
        <begin position="17"/>
        <end position="29"/>
    </location>
</feature>
<reference evidence="6" key="1">
    <citation type="journal article" date="2023" name="Mol. Phylogenet. Evol.">
        <title>Genome-scale phylogeny and comparative genomics of the fungal order Sordariales.</title>
        <authorList>
            <person name="Hensen N."/>
            <person name="Bonometti L."/>
            <person name="Westerberg I."/>
            <person name="Brannstrom I.O."/>
            <person name="Guillou S."/>
            <person name="Cros-Aarteil S."/>
            <person name="Calhoun S."/>
            <person name="Haridas S."/>
            <person name="Kuo A."/>
            <person name="Mondo S."/>
            <person name="Pangilinan J."/>
            <person name="Riley R."/>
            <person name="LaButti K."/>
            <person name="Andreopoulos B."/>
            <person name="Lipzen A."/>
            <person name="Chen C."/>
            <person name="Yan M."/>
            <person name="Daum C."/>
            <person name="Ng V."/>
            <person name="Clum A."/>
            <person name="Steindorff A."/>
            <person name="Ohm R.A."/>
            <person name="Martin F."/>
            <person name="Silar P."/>
            <person name="Natvig D.O."/>
            <person name="Lalanne C."/>
            <person name="Gautier V."/>
            <person name="Ament-Velasquez S.L."/>
            <person name="Kruys A."/>
            <person name="Hutchinson M.I."/>
            <person name="Powell A.J."/>
            <person name="Barry K."/>
            <person name="Miller A.N."/>
            <person name="Grigoriev I.V."/>
            <person name="Debuchy R."/>
            <person name="Gladieux P."/>
            <person name="Hiltunen Thoren M."/>
            <person name="Johannesson H."/>
        </authorList>
    </citation>
    <scope>NUCLEOTIDE SEQUENCE</scope>
    <source>
        <strain evidence="6">CBS 123565</strain>
    </source>
</reference>
<dbReference type="EMBL" id="MU853407">
    <property type="protein sequence ID" value="KAK4134877.1"/>
    <property type="molecule type" value="Genomic_DNA"/>
</dbReference>
<name>A0AAN6UKU3_9PEZI</name>
<keyword evidence="7" id="KW-1185">Reference proteome</keyword>
<feature type="compositionally biased region" description="Pro residues" evidence="5">
    <location>
        <begin position="1"/>
        <end position="16"/>
    </location>
</feature>
<keyword evidence="2" id="KW-0813">Transport</keyword>
<dbReference type="Proteomes" id="UP001304895">
    <property type="component" value="Unassembled WGS sequence"/>
</dbReference>
<dbReference type="SUPFAM" id="SSF46785">
    <property type="entry name" value="Winged helix' DNA-binding domain"/>
    <property type="match status" value="2"/>
</dbReference>
<evidence type="ECO:0000256" key="1">
    <source>
        <dbReference type="ARBA" id="ARBA00009674"/>
    </source>
</evidence>
<evidence type="ECO:0000256" key="5">
    <source>
        <dbReference type="SAM" id="MobiDB-lite"/>
    </source>
</evidence>
<evidence type="ECO:0000256" key="4">
    <source>
        <dbReference type="ARBA" id="ARBA00030094"/>
    </source>
</evidence>
<dbReference type="InterPro" id="IPR036388">
    <property type="entry name" value="WH-like_DNA-bd_sf"/>
</dbReference>
<comment type="caution">
    <text evidence="6">The sequence shown here is derived from an EMBL/GenBank/DDBJ whole genome shotgun (WGS) entry which is preliminary data.</text>
</comment>
<dbReference type="GO" id="GO:0016236">
    <property type="term" value="P:macroautophagy"/>
    <property type="evidence" value="ECO:0007669"/>
    <property type="project" value="UniProtKB-ARBA"/>
</dbReference>
<dbReference type="InterPro" id="IPR014041">
    <property type="entry name" value="ESCRT-II_cplx_Vps25-sub_N"/>
</dbReference>
<dbReference type="InterPro" id="IPR036390">
    <property type="entry name" value="WH_DNA-bd_sf"/>
</dbReference>
<accession>A0AAN6UKU3</accession>
<dbReference type="GO" id="GO:0042803">
    <property type="term" value="F:protein homodimerization activity"/>
    <property type="evidence" value="ECO:0007669"/>
    <property type="project" value="TreeGrafter"/>
</dbReference>
<protein>
    <recommendedName>
        <fullName evidence="4">ESCRT-II complex subunit VPS25</fullName>
    </recommendedName>
</protein>
<dbReference type="PANTHER" id="PTHR13149:SF0">
    <property type="entry name" value="VACUOLAR PROTEIN-SORTING-ASSOCIATED PROTEIN 25"/>
    <property type="match status" value="1"/>
</dbReference>
<dbReference type="Gene3D" id="1.10.10.570">
    <property type="entry name" value="Winged helix' DNA-binding domain. Chain C. Domain 1"/>
    <property type="match status" value="1"/>
</dbReference>
<proteinExistence type="inferred from homology"/>
<dbReference type="PANTHER" id="PTHR13149">
    <property type="entry name" value="VACUOLAR PROTEIN SORTING-ASSOCIATED PROTEIN VPS25"/>
    <property type="match status" value="1"/>
</dbReference>
<evidence type="ECO:0000256" key="3">
    <source>
        <dbReference type="ARBA" id="ARBA00022927"/>
    </source>
</evidence>
<dbReference type="AlphaFoldDB" id="A0AAN6UKU3"/>
<dbReference type="Gene3D" id="1.10.10.10">
    <property type="entry name" value="Winged helix-like DNA-binding domain superfamily/Winged helix DNA-binding domain"/>
    <property type="match status" value="1"/>
</dbReference>
<dbReference type="Pfam" id="PF05871">
    <property type="entry name" value="ESCRT-II"/>
    <property type="match status" value="1"/>
</dbReference>
<reference evidence="6" key="2">
    <citation type="submission" date="2023-05" db="EMBL/GenBank/DDBJ databases">
        <authorList>
            <consortium name="Lawrence Berkeley National Laboratory"/>
            <person name="Steindorff A."/>
            <person name="Hensen N."/>
            <person name="Bonometti L."/>
            <person name="Westerberg I."/>
            <person name="Brannstrom I.O."/>
            <person name="Guillou S."/>
            <person name="Cros-Aarteil S."/>
            <person name="Calhoun S."/>
            <person name="Haridas S."/>
            <person name="Kuo A."/>
            <person name="Mondo S."/>
            <person name="Pangilinan J."/>
            <person name="Riley R."/>
            <person name="Labutti K."/>
            <person name="Andreopoulos B."/>
            <person name="Lipzen A."/>
            <person name="Chen C."/>
            <person name="Yanf M."/>
            <person name="Daum C."/>
            <person name="Ng V."/>
            <person name="Clum A."/>
            <person name="Ohm R."/>
            <person name="Martin F."/>
            <person name="Silar P."/>
            <person name="Natvig D."/>
            <person name="Lalanne C."/>
            <person name="Gautier V."/>
            <person name="Ament-Velasquez S.L."/>
            <person name="Kruys A."/>
            <person name="Hutchinson M.I."/>
            <person name="Powell A.J."/>
            <person name="Barry K."/>
            <person name="Miller A.N."/>
            <person name="Grigoriev I.V."/>
            <person name="Debuchy R."/>
            <person name="Gladieux P."/>
            <person name="Thoren M.H."/>
            <person name="Johannesson H."/>
        </authorList>
    </citation>
    <scope>NUCLEOTIDE SEQUENCE</scope>
    <source>
        <strain evidence="6">CBS 123565</strain>
    </source>
</reference>